<keyword evidence="2" id="KW-0058">Aromatic hydrocarbons catabolism</keyword>
<dbReference type="PANTHER" id="PTHR21661">
    <property type="entry name" value="EPOXIDE HYDROLASE 1-RELATED"/>
    <property type="match status" value="1"/>
</dbReference>
<sequence length="380" mass="41241">MSETRATTDAASRPEPFHLHLPDEVLADLRQRLERTRYLPPTDVGRPAGLGGPRLKELVDSWLAFDWRAEEARLAGYEQFAATVRGHRIHFVRVRPARSAERVVPLLLLHGWPSAFTEYLPLADALAALAADDLAFDIVVPSLPGFVFSELPEGPLTRAAIAEDLHELMTVVLGFDRYGAFGGDIGGAAAGWLGALHPEAIVGLQLIHPPFPADDSPQDDREAAYLDALAEYDEEDGGYSAMMGTRPDTIAAALADSPAGLLAWIADKWDDWADGGLAAVEPADLFRVATLYWATGTIATSFRQYFDWSFNEPRAAVAAPTALLLSREPWLEGFPRSLAERAVTDLRSVEVAGAGGHFMALEEPERTAEAVRGFFAGLAD</sequence>
<dbReference type="RefSeq" id="WP_301217076.1">
    <property type="nucleotide sequence ID" value="NZ_JAROCB010000002.1"/>
</dbReference>
<dbReference type="Gene3D" id="3.40.50.1820">
    <property type="entry name" value="alpha/beta hydrolase"/>
    <property type="match status" value="1"/>
</dbReference>
<dbReference type="Pfam" id="PF06441">
    <property type="entry name" value="EHN"/>
    <property type="match status" value="1"/>
</dbReference>
<proteinExistence type="inferred from homology"/>
<feature type="domain" description="Epoxide hydrolase N-terminal" evidence="4">
    <location>
        <begin position="15"/>
        <end position="119"/>
    </location>
</feature>
<organism evidence="5 6">
    <name type="scientific">Leifsonia virtsii</name>
    <dbReference type="NCBI Taxonomy" id="3035915"/>
    <lineage>
        <taxon>Bacteria</taxon>
        <taxon>Bacillati</taxon>
        <taxon>Actinomycetota</taxon>
        <taxon>Actinomycetes</taxon>
        <taxon>Micrococcales</taxon>
        <taxon>Microbacteriaceae</taxon>
        <taxon>Leifsonia</taxon>
    </lineage>
</organism>
<protein>
    <submittedName>
        <fullName evidence="5">Epoxide hydrolase</fullName>
    </submittedName>
</protein>
<evidence type="ECO:0000256" key="3">
    <source>
        <dbReference type="ARBA" id="ARBA00022801"/>
    </source>
</evidence>
<evidence type="ECO:0000313" key="5">
    <source>
        <dbReference type="EMBL" id="MDN4596737.1"/>
    </source>
</evidence>
<comment type="caution">
    <text evidence="5">The sequence shown here is derived from an EMBL/GenBank/DDBJ whole genome shotgun (WGS) entry which is preliminary data.</text>
</comment>
<dbReference type="EMBL" id="JAROCB010000002">
    <property type="protein sequence ID" value="MDN4596737.1"/>
    <property type="molecule type" value="Genomic_DNA"/>
</dbReference>
<keyword evidence="3 5" id="KW-0378">Hydrolase</keyword>
<keyword evidence="6" id="KW-1185">Reference proteome</keyword>
<evidence type="ECO:0000313" key="6">
    <source>
        <dbReference type="Proteomes" id="UP001174210"/>
    </source>
</evidence>
<dbReference type="PANTHER" id="PTHR21661:SF35">
    <property type="entry name" value="EPOXIDE HYDROLASE"/>
    <property type="match status" value="1"/>
</dbReference>
<evidence type="ECO:0000256" key="1">
    <source>
        <dbReference type="ARBA" id="ARBA00010088"/>
    </source>
</evidence>
<dbReference type="InterPro" id="IPR029058">
    <property type="entry name" value="AB_hydrolase_fold"/>
</dbReference>
<dbReference type="PRINTS" id="PR00412">
    <property type="entry name" value="EPOXHYDRLASE"/>
</dbReference>
<dbReference type="InterPro" id="IPR000639">
    <property type="entry name" value="Epox_hydrolase-like"/>
</dbReference>
<gene>
    <name evidence="5" type="ORF">P5G59_06280</name>
</gene>
<name>A0ABT8IVK9_9MICO</name>
<comment type="similarity">
    <text evidence="1">Belongs to the peptidase S33 family.</text>
</comment>
<dbReference type="PIRSF" id="PIRSF001112">
    <property type="entry name" value="Epoxide_hydrolase"/>
    <property type="match status" value="1"/>
</dbReference>
<dbReference type="Proteomes" id="UP001174210">
    <property type="component" value="Unassembled WGS sequence"/>
</dbReference>
<accession>A0ABT8IVK9</accession>
<reference evidence="5" key="1">
    <citation type="submission" date="2023-03" db="EMBL/GenBank/DDBJ databases">
        <title>MT1 and MT2 Draft Genomes of Novel Species.</title>
        <authorList>
            <person name="Venkateswaran K."/>
        </authorList>
    </citation>
    <scope>NUCLEOTIDE SEQUENCE</scope>
    <source>
        <strain evidence="5">F6_8S_P_1A</strain>
    </source>
</reference>
<dbReference type="InterPro" id="IPR010497">
    <property type="entry name" value="Epoxide_hydro_N"/>
</dbReference>
<dbReference type="GO" id="GO:0016787">
    <property type="term" value="F:hydrolase activity"/>
    <property type="evidence" value="ECO:0007669"/>
    <property type="project" value="UniProtKB-KW"/>
</dbReference>
<evidence type="ECO:0000259" key="4">
    <source>
        <dbReference type="Pfam" id="PF06441"/>
    </source>
</evidence>
<evidence type="ECO:0000256" key="2">
    <source>
        <dbReference type="ARBA" id="ARBA00022797"/>
    </source>
</evidence>
<dbReference type="SUPFAM" id="SSF53474">
    <property type="entry name" value="alpha/beta-Hydrolases"/>
    <property type="match status" value="1"/>
</dbReference>
<dbReference type="InterPro" id="IPR016292">
    <property type="entry name" value="Epoxide_hydrolase"/>
</dbReference>